<evidence type="ECO:0000313" key="1">
    <source>
        <dbReference type="EMBL" id="QLG05231.1"/>
    </source>
</evidence>
<organism evidence="1">
    <name type="scientific">Pseudomonas aeruginosa</name>
    <dbReference type="NCBI Taxonomy" id="287"/>
    <lineage>
        <taxon>Bacteria</taxon>
        <taxon>Pseudomonadati</taxon>
        <taxon>Pseudomonadota</taxon>
        <taxon>Gammaproteobacteria</taxon>
        <taxon>Pseudomonadales</taxon>
        <taxon>Pseudomonadaceae</taxon>
        <taxon>Pseudomonas</taxon>
    </lineage>
</organism>
<dbReference type="AlphaFoldDB" id="A0A7S6C712"/>
<proteinExistence type="predicted"/>
<protein>
    <submittedName>
        <fullName evidence="1">Uncharacterized protein</fullName>
    </submittedName>
</protein>
<sequence>MLIGFFLCDEIAESATLICQKPRSRHFAEHARQRLGGSVVGGFLSNWEPG</sequence>
<accession>A0A7S6C712</accession>
<name>A0A7S6C712_PSEAI</name>
<dbReference type="EMBL" id="MN894888">
    <property type="protein sequence ID" value="QLG05231.1"/>
    <property type="molecule type" value="Genomic_DNA"/>
</dbReference>
<reference evidence="1" key="1">
    <citation type="submission" date="2019-12" db="EMBL/GenBank/DDBJ databases">
        <title>Compelete sequence of pSE5369-VIM.</title>
        <authorList>
            <person name="Zhou D."/>
        </authorList>
    </citation>
    <scope>NUCLEOTIDE SEQUENCE</scope>
    <source>
        <strain evidence="1">SE5369</strain>
        <plasmid evidence="1">pSE5369-VIM</plasmid>
    </source>
</reference>
<keyword evidence="1" id="KW-0614">Plasmid</keyword>
<geneLocation type="plasmid" evidence="1">
    <name>pSE5369-VIM</name>
</geneLocation>